<dbReference type="VEuPathDB" id="FungiDB:EYZ11_010705"/>
<organism evidence="1 2">
    <name type="scientific">Aspergillus tanneri</name>
    <dbReference type="NCBI Taxonomy" id="1220188"/>
    <lineage>
        <taxon>Eukaryota</taxon>
        <taxon>Fungi</taxon>
        <taxon>Dikarya</taxon>
        <taxon>Ascomycota</taxon>
        <taxon>Pezizomycotina</taxon>
        <taxon>Eurotiomycetes</taxon>
        <taxon>Eurotiomycetidae</taxon>
        <taxon>Eurotiales</taxon>
        <taxon>Aspergillaceae</taxon>
        <taxon>Aspergillus</taxon>
        <taxon>Aspergillus subgen. Circumdati</taxon>
    </lineage>
</organism>
<comment type="caution">
    <text evidence="1">The sequence shown here is derived from an EMBL/GenBank/DDBJ whole genome shotgun (WGS) entry which is preliminary data.</text>
</comment>
<reference evidence="1 2" key="1">
    <citation type="submission" date="2019-03" db="EMBL/GenBank/DDBJ databases">
        <title>The genome sequence of a newly discovered highly antifungal drug resistant Aspergillus species, Aspergillus tanneri NIH 1004.</title>
        <authorList>
            <person name="Mounaud S."/>
            <person name="Singh I."/>
            <person name="Joardar V."/>
            <person name="Pakala S."/>
            <person name="Pakala S."/>
            <person name="Venepally P."/>
            <person name="Hoover J."/>
            <person name="Nierman W."/>
            <person name="Chung J."/>
            <person name="Losada L."/>
        </authorList>
    </citation>
    <scope>NUCLEOTIDE SEQUENCE [LARGE SCALE GENOMIC DNA]</scope>
    <source>
        <strain evidence="1 2">NIH1004</strain>
    </source>
</reference>
<name>A0A4S3J6T7_9EURO</name>
<evidence type="ECO:0000313" key="1">
    <source>
        <dbReference type="EMBL" id="THC89837.1"/>
    </source>
</evidence>
<accession>A0A4S3J6T7</accession>
<dbReference type="EMBL" id="SOSA01000596">
    <property type="protein sequence ID" value="THC89837.1"/>
    <property type="molecule type" value="Genomic_DNA"/>
</dbReference>
<proteinExistence type="predicted"/>
<dbReference type="AlphaFoldDB" id="A0A4S3J6T7"/>
<evidence type="ECO:0000313" key="2">
    <source>
        <dbReference type="Proteomes" id="UP000308092"/>
    </source>
</evidence>
<protein>
    <submittedName>
        <fullName evidence="1">Uncharacterized protein</fullName>
    </submittedName>
</protein>
<keyword evidence="2" id="KW-1185">Reference proteome</keyword>
<sequence>MARGLQAPCVFLVFFSFSAMLHYNSARMIFVSSCRVVHSMMRATTVSISARLLLAWIINRTRSCPRGTAGKWIALTQYWCCCRCSANALALSTRVMSAMTGDCSGREDHVVSVGRDKISLRRARCQVGSLVNRW</sequence>
<gene>
    <name evidence="1" type="ORF">EYZ11_010705</name>
</gene>
<dbReference type="Proteomes" id="UP000308092">
    <property type="component" value="Unassembled WGS sequence"/>
</dbReference>